<evidence type="ECO:0000313" key="8">
    <source>
        <dbReference type="EMBL" id="JAB55898.1"/>
    </source>
</evidence>
<feature type="domain" description="PPM-type phosphatase" evidence="7">
    <location>
        <begin position="127"/>
        <end position="387"/>
    </location>
</feature>
<dbReference type="InterPro" id="IPR000222">
    <property type="entry name" value="PP2C_BS"/>
</dbReference>
<dbReference type="SMART" id="SM00331">
    <property type="entry name" value="PP2C_SIG"/>
    <property type="match status" value="1"/>
</dbReference>
<feature type="compositionally biased region" description="Basic and acidic residues" evidence="6">
    <location>
        <begin position="866"/>
        <end position="876"/>
    </location>
</feature>
<dbReference type="SMART" id="SM00332">
    <property type="entry name" value="PP2Cc"/>
    <property type="match status" value="1"/>
</dbReference>
<feature type="region of interest" description="Disordered" evidence="6">
    <location>
        <begin position="913"/>
        <end position="975"/>
    </location>
</feature>
<evidence type="ECO:0000256" key="3">
    <source>
        <dbReference type="ARBA" id="ARBA00022912"/>
    </source>
</evidence>
<feature type="region of interest" description="Disordered" evidence="6">
    <location>
        <begin position="857"/>
        <end position="898"/>
    </location>
</feature>
<feature type="compositionally biased region" description="Polar residues" evidence="6">
    <location>
        <begin position="880"/>
        <end position="898"/>
    </location>
</feature>
<keyword evidence="2 4" id="KW-0378">Hydrolase</keyword>
<feature type="non-terminal residue" evidence="8">
    <location>
        <position position="1"/>
    </location>
</feature>
<evidence type="ECO:0000256" key="5">
    <source>
        <dbReference type="SAM" id="Coils"/>
    </source>
</evidence>
<keyword evidence="5" id="KW-0175">Coiled coil</keyword>
<accession>W4VRD6</accession>
<sequence length="1826" mass="201707">YRRFLVDFKATVKPNDPLPVRVAGYSLTEQELTGEIIDWTLQYLSTQKCPSSLIVPIVHEIITKTKECCAKTPKECGFDGIVYQPLKLMHIVTSYINDICSRLLDNSQLNDFLPKPTADKAQTDFSPKHVVKAIKNTRRKMEDRCVCIDDFSGLFGIEDTDETSFYAVFDGHGGQDAAAYAVSHLHHNIAKSIKYPNNIEEAIQEAFIRTDFAFLDKSRKHNLNSGTTAVCTIYRKLEQKLYVGWVGDSQALLVNQGKIVQIVTPHTPEKTSERERIEKEGGAVLNWGGSYRVNGHLAVSRAIGDVNYKPYVTGVPEIRCMSFDGGEDFLVIASDGLWESLSEDSIAIAIYRQIHADPDNLDLITQNLVETAKRGSSDNITVIIVFFKDPHLIAKSPWLHKMDAEYNTNGNQDVFVEKEVIFPEHNNDDLNIKFTKDSHNDLIETPSPIDEQHQHSNNNNTTSNKWAEQIFYGDNNGDINQFKTTTTTTTIIEENLINNDYNNHHDDNNVMHEQQQQLHHQQEHNLNNDFINIQEQIKPVTTTTATTTDESDLSELSSNKMNVDDDFGPETDVDAVDDNGILSPDDQQQINNFIQEEIATTTTTATTLLNSNPFSLENKIMEELVQQNPEFQLQKNPFDDDIQQHHLHNVAEGGVDNKLIDELESIGVKHDDAVVLVAEDKFTSDNEKLTDEHIDFSEKGDFSFEKNEFDEQDKKLDAQECLQQELLNANIEETLLKSEKEQVPASSEHVESGEDSEEEDEWNYIKVEEKSNINSKVEENIEVKNEIEIIKPVEKEQTEEVLIEKPIESNKPEELLIENHNVEVVAEEAPIVEEKFTEIEQQFDTEKIEEHLHDLQQEDVQEQEPEIEHGNFKEEESTAEIVSSESQEFNVDEQLNPSDSVVEKHIEVKEPEELLHDNLVSENPIDEKQVLSEPETHIEKELVEEGDMESQLNPEAKEFVPPTRSNPTSPTGEEAPVIHNMNLNIMDDPIFAESPKKVGPVANVVDFDIPSADEFTREVSNRPHETEEKTDHINGVHSRSSSSGPSYQELNLKEAMQGDEKLEFEYSDEKQNLNETANTDDLSPQEISDNDMLLHQLNKEQDPMKKSFYEGRDENLLTGNQSDSNEELNKIHDIPEFIENPVAAAENNQMLNGFHAVEQQPLQPQQQNIDFASDEISKPEEDQYTPEIEAAKLDDFVVLGSGDHQQLQQESDKPESELLLPVMTSEPIVEIASAVSAPIFEAASNVTTEITNLMNELHVDDNKPVVEKPEEMVEILECNLAPVAHQFEDLLMPQSTVSNSENLLSNSLPESETFMQNVEAIQQTNIPSQIIDLAESDISLQPKITEPIIETVPIVPETENNIINLNEVPYVEKPVDVVIINEEKPIEVEETLKLEAEKVVDETAAIVAAATTVPIVAAVAAVAAAETKKPVAAKTSAPKTTVDKKPTATKTVAKPLSATLKPSSATTAKKATPTTAAPAKPTATKAATSPTKPISKPLTSTLASKPKPATTAASTRTSIMEKKAPVPAVRKTTTTTSTLTNGDVKSTLAKKTTTTTTSAARPSSATTKTTLTKPAPKPATTTSTTKTTSLSKAPLTKPASATLSSTTKTTTARTINSATSPSTIKSRVSSTTGGTTASSKTLTARTTTTNGPTSTTTTKSLPPKTSTLTVKKTETKASPGGTTKTVSKTTTTTTLKSRPSSNLTSSSSSTTKTTTTTTSSAAAAAAKRTTPIKKPTSVTNTASSKPNSKTTATKTAAKTSTTTTTGTNVVENNKEKYTNGDLLNHNHDETNEQILNNKNLLENDNNQLTNENNSTQQMIIIDSAAD</sequence>
<feature type="coiled-coil region" evidence="5">
    <location>
        <begin position="1791"/>
        <end position="1818"/>
    </location>
</feature>
<dbReference type="GO" id="GO:0046872">
    <property type="term" value="F:metal ion binding"/>
    <property type="evidence" value="ECO:0007669"/>
    <property type="project" value="UniProtKB-KW"/>
</dbReference>
<feature type="region of interest" description="Disordered" evidence="6">
    <location>
        <begin position="541"/>
        <end position="570"/>
    </location>
</feature>
<feature type="compositionally biased region" description="Low complexity" evidence="6">
    <location>
        <begin position="1739"/>
        <end position="1768"/>
    </location>
</feature>
<dbReference type="EMBL" id="GANO01003973">
    <property type="protein sequence ID" value="JAB55898.1"/>
    <property type="molecule type" value="mRNA"/>
</dbReference>
<dbReference type="CDD" id="cd00143">
    <property type="entry name" value="PP2Cc"/>
    <property type="match status" value="1"/>
</dbReference>
<dbReference type="InterPro" id="IPR015655">
    <property type="entry name" value="PP2C"/>
</dbReference>
<feature type="region of interest" description="Disordered" evidence="6">
    <location>
        <begin position="1429"/>
        <end position="1774"/>
    </location>
</feature>
<name>W4VRD6_9DIPT</name>
<dbReference type="GO" id="GO:0004722">
    <property type="term" value="F:protein serine/threonine phosphatase activity"/>
    <property type="evidence" value="ECO:0007669"/>
    <property type="project" value="InterPro"/>
</dbReference>
<feature type="region of interest" description="Disordered" evidence="6">
    <location>
        <begin position="1015"/>
        <end position="1048"/>
    </location>
</feature>
<evidence type="ECO:0000259" key="7">
    <source>
        <dbReference type="PROSITE" id="PS51746"/>
    </source>
</evidence>
<feature type="compositionally biased region" description="Low complexity" evidence="6">
    <location>
        <begin position="1682"/>
        <end position="1696"/>
    </location>
</feature>
<feature type="compositionally biased region" description="Low complexity" evidence="6">
    <location>
        <begin position="1429"/>
        <end position="1440"/>
    </location>
</feature>
<dbReference type="PROSITE" id="PS51746">
    <property type="entry name" value="PPM_2"/>
    <property type="match status" value="1"/>
</dbReference>
<protein>
    <submittedName>
        <fullName evidence="8">Putative serine/threonine protein phosphatase</fullName>
    </submittedName>
</protein>
<dbReference type="SUPFAM" id="SSF81606">
    <property type="entry name" value="PP2C-like"/>
    <property type="match status" value="1"/>
</dbReference>
<comment type="similarity">
    <text evidence="4">Belongs to the PP2C family.</text>
</comment>
<keyword evidence="3 4" id="KW-0904">Protein phosphatase</keyword>
<feature type="compositionally biased region" description="Low complexity" evidence="6">
    <location>
        <begin position="1448"/>
        <end position="1493"/>
    </location>
</feature>
<reference evidence="8" key="1">
    <citation type="journal article" date="2014" name="Insect Biochem. Mol. Biol.">
        <title>An insight into the sialome of the frog biting fly, Corethrella appendiculata.</title>
        <authorList>
            <person name="Ribeiro J.M.C."/>
            <person name="Chagas A.C."/>
            <person name="Pham V.M."/>
            <person name="Lounibos L.P."/>
            <person name="Calvo E."/>
        </authorList>
    </citation>
    <scope>NUCLEOTIDE SEQUENCE</scope>
    <source>
        <tissue evidence="8">Salivary glands</tissue>
    </source>
</reference>
<dbReference type="PANTHER" id="PTHR47992">
    <property type="entry name" value="PROTEIN PHOSPHATASE"/>
    <property type="match status" value="1"/>
</dbReference>
<feature type="compositionally biased region" description="Basic and acidic residues" evidence="6">
    <location>
        <begin position="738"/>
        <end position="752"/>
    </location>
</feature>
<evidence type="ECO:0000256" key="2">
    <source>
        <dbReference type="ARBA" id="ARBA00022801"/>
    </source>
</evidence>
<feature type="compositionally biased region" description="Basic and acidic residues" evidence="6">
    <location>
        <begin position="925"/>
        <end position="943"/>
    </location>
</feature>
<feature type="compositionally biased region" description="Basic and acidic residues" evidence="6">
    <location>
        <begin position="1015"/>
        <end position="1034"/>
    </location>
</feature>
<feature type="region of interest" description="Disordered" evidence="6">
    <location>
        <begin position="738"/>
        <end position="761"/>
    </location>
</feature>
<evidence type="ECO:0000256" key="4">
    <source>
        <dbReference type="RuleBase" id="RU003465"/>
    </source>
</evidence>
<evidence type="ECO:0000256" key="1">
    <source>
        <dbReference type="ARBA" id="ARBA00022723"/>
    </source>
</evidence>
<feature type="compositionally biased region" description="Low complexity" evidence="6">
    <location>
        <begin position="1532"/>
        <end position="1620"/>
    </location>
</feature>
<proteinExistence type="evidence at transcript level"/>
<keyword evidence="1" id="KW-0479">Metal-binding</keyword>
<dbReference type="InterPro" id="IPR009818">
    <property type="entry name" value="PAM2_motif"/>
</dbReference>
<dbReference type="InterPro" id="IPR036457">
    <property type="entry name" value="PPM-type-like_dom_sf"/>
</dbReference>
<dbReference type="InterPro" id="IPR001932">
    <property type="entry name" value="PPM-type_phosphatase-like_dom"/>
</dbReference>
<evidence type="ECO:0000256" key="6">
    <source>
        <dbReference type="SAM" id="MobiDB-lite"/>
    </source>
</evidence>
<feature type="compositionally biased region" description="Low complexity" evidence="6">
    <location>
        <begin position="1704"/>
        <end position="1729"/>
    </location>
</feature>
<dbReference type="Pfam" id="PF00481">
    <property type="entry name" value="PP2C"/>
    <property type="match status" value="1"/>
</dbReference>
<dbReference type="Gene3D" id="3.60.40.10">
    <property type="entry name" value="PPM-type phosphatase domain"/>
    <property type="match status" value="1"/>
</dbReference>
<dbReference type="Pfam" id="PF07145">
    <property type="entry name" value="PAM2"/>
    <property type="match status" value="1"/>
</dbReference>
<dbReference type="PROSITE" id="PS01032">
    <property type="entry name" value="PPM_1"/>
    <property type="match status" value="1"/>
</dbReference>
<organism evidence="8">
    <name type="scientific">Corethrella appendiculata</name>
    <dbReference type="NCBI Taxonomy" id="1370023"/>
    <lineage>
        <taxon>Eukaryota</taxon>
        <taxon>Metazoa</taxon>
        <taxon>Ecdysozoa</taxon>
        <taxon>Arthropoda</taxon>
        <taxon>Hexapoda</taxon>
        <taxon>Insecta</taxon>
        <taxon>Pterygota</taxon>
        <taxon>Neoptera</taxon>
        <taxon>Endopterygota</taxon>
        <taxon>Diptera</taxon>
        <taxon>Nematocera</taxon>
        <taxon>Culicoidea</taxon>
        <taxon>Chaoboridae</taxon>
        <taxon>Corethrella</taxon>
    </lineage>
</organism>
<feature type="compositionally biased region" description="Low complexity" evidence="6">
    <location>
        <begin position="1629"/>
        <end position="1669"/>
    </location>
</feature>